<dbReference type="SMART" id="SM00345">
    <property type="entry name" value="HTH_GNTR"/>
    <property type="match status" value="1"/>
</dbReference>
<dbReference type="Gene3D" id="3.90.1150.10">
    <property type="entry name" value="Aspartate Aminotransferase, domain 1"/>
    <property type="match status" value="1"/>
</dbReference>
<proteinExistence type="inferred from homology"/>
<dbReference type="Gene3D" id="3.40.640.10">
    <property type="entry name" value="Type I PLP-dependent aspartate aminotransferase-like (Major domain)"/>
    <property type="match status" value="1"/>
</dbReference>
<evidence type="ECO:0000256" key="7">
    <source>
        <dbReference type="ARBA" id="ARBA00023163"/>
    </source>
</evidence>
<comment type="similarity">
    <text evidence="1">In the C-terminal section; belongs to the class-I pyridoxal-phosphate-dependent aminotransferase family.</text>
</comment>
<keyword evidence="5" id="KW-0805">Transcription regulation</keyword>
<dbReference type="GO" id="GO:0008233">
    <property type="term" value="F:peptidase activity"/>
    <property type="evidence" value="ECO:0007669"/>
    <property type="project" value="UniProtKB-KW"/>
</dbReference>
<dbReference type="GO" id="GO:0003700">
    <property type="term" value="F:DNA-binding transcription factor activity"/>
    <property type="evidence" value="ECO:0007669"/>
    <property type="project" value="InterPro"/>
</dbReference>
<feature type="domain" description="HTH gntR-type" evidence="8">
    <location>
        <begin position="2"/>
        <end position="70"/>
    </location>
</feature>
<keyword evidence="2 9" id="KW-0032">Aminotransferase</keyword>
<accession>A0AA50KRL6</accession>
<dbReference type="InterPro" id="IPR000524">
    <property type="entry name" value="Tscrpt_reg_HTH_GntR"/>
</dbReference>
<dbReference type="AlphaFoldDB" id="A0AA50KRL6"/>
<dbReference type="SUPFAM" id="SSF53383">
    <property type="entry name" value="PLP-dependent transferases"/>
    <property type="match status" value="1"/>
</dbReference>
<dbReference type="GO" id="GO:0008483">
    <property type="term" value="F:transaminase activity"/>
    <property type="evidence" value="ECO:0007669"/>
    <property type="project" value="UniProtKB-KW"/>
</dbReference>
<keyword evidence="4" id="KW-0663">Pyridoxal phosphate</keyword>
<evidence type="ECO:0000313" key="10">
    <source>
        <dbReference type="Proteomes" id="UP001223802"/>
    </source>
</evidence>
<dbReference type="RefSeq" id="WP_306762922.1">
    <property type="nucleotide sequence ID" value="NZ_CP118224.1"/>
</dbReference>
<evidence type="ECO:0000313" key="9">
    <source>
        <dbReference type="EMBL" id="WMC11687.1"/>
    </source>
</evidence>
<dbReference type="SUPFAM" id="SSF46785">
    <property type="entry name" value="Winged helix' DNA-binding domain"/>
    <property type="match status" value="1"/>
</dbReference>
<evidence type="ECO:0000259" key="8">
    <source>
        <dbReference type="PROSITE" id="PS50949"/>
    </source>
</evidence>
<sequence>MSSKYRRLAAQLQGQIEAGVWQPGDRLPSLRETARHSGLSLMTVLSAYQLLESQGWILARPQSGYRVAPRQHSPANAARPALHAAEAVDINAFIFNVLQAGQRPGKVAFGSAFPHPSLFPREQLARSLSRVARRLDPAHQLVLPPGCAELRRALARRYAARGMAVSPEEIVITSGALEALNLSLQALTRPGDWVVVEAPAFYGALQAIERLQLKALAVPVDPVQGLDLDALADALGRYPVKACWLMSHCQNPLGVSLDAPARARLLALLKEHGVPLVEDDVYAELYDGDQVPVPLRALDEGVLHCSSFSKTLATGLRLGWVAAGELAPAIQRLQLMSTLSTSAPMQLALADYLGGHHYDRHLHTLRRRLARRKGRFYQALCRQLPPEVRVHASRGGYFLWLSLPAGLDATVLYHRALAANITLAPGRMFAAGEQFRHCFRLNVSLPWNAASEAAVARLAVLTAELLAAR</sequence>
<name>A0AA50KRL6_9GAMM</name>
<reference evidence="9 10" key="1">
    <citation type="submission" date="2023-02" db="EMBL/GenBank/DDBJ databases">
        <title>Complete genome sequence of a novel bacterium Oceanimonas sp. NTOU-MSR1 isolated from marine coast sediment.</title>
        <authorList>
            <person name="Yang H.-T."/>
            <person name="Chen Y.-L."/>
            <person name="Ho Y.-N."/>
        </authorList>
    </citation>
    <scope>NUCLEOTIDE SEQUENCE [LARGE SCALE GENOMIC DNA]</scope>
    <source>
        <strain evidence="9 10">NTOU-MSR1</strain>
    </source>
</reference>
<evidence type="ECO:0000256" key="2">
    <source>
        <dbReference type="ARBA" id="ARBA00022576"/>
    </source>
</evidence>
<dbReference type="InterPro" id="IPR004839">
    <property type="entry name" value="Aminotransferase_I/II_large"/>
</dbReference>
<keyword evidence="6" id="KW-0238">DNA-binding</keyword>
<dbReference type="PANTHER" id="PTHR46577">
    <property type="entry name" value="HTH-TYPE TRANSCRIPTIONAL REGULATORY PROTEIN GABR"/>
    <property type="match status" value="1"/>
</dbReference>
<dbReference type="Proteomes" id="UP001223802">
    <property type="component" value="Chromosome"/>
</dbReference>
<evidence type="ECO:0000256" key="6">
    <source>
        <dbReference type="ARBA" id="ARBA00023125"/>
    </source>
</evidence>
<dbReference type="Pfam" id="PF00155">
    <property type="entry name" value="Aminotran_1_2"/>
    <property type="match status" value="1"/>
</dbReference>
<dbReference type="InterPro" id="IPR051446">
    <property type="entry name" value="HTH_trans_reg/aminotransferase"/>
</dbReference>
<dbReference type="InterPro" id="IPR036388">
    <property type="entry name" value="WH-like_DNA-bd_sf"/>
</dbReference>
<dbReference type="KEGG" id="ope:PU634_04810"/>
<dbReference type="InterPro" id="IPR015421">
    <property type="entry name" value="PyrdxlP-dep_Trfase_major"/>
</dbReference>
<keyword evidence="9" id="KW-0645">Protease</keyword>
<dbReference type="PROSITE" id="PS50949">
    <property type="entry name" value="HTH_GNTR"/>
    <property type="match status" value="1"/>
</dbReference>
<dbReference type="GO" id="GO:0006508">
    <property type="term" value="P:proteolysis"/>
    <property type="evidence" value="ECO:0007669"/>
    <property type="project" value="UniProtKB-KW"/>
</dbReference>
<dbReference type="GO" id="GO:0030170">
    <property type="term" value="F:pyridoxal phosphate binding"/>
    <property type="evidence" value="ECO:0007669"/>
    <property type="project" value="InterPro"/>
</dbReference>
<evidence type="ECO:0000256" key="1">
    <source>
        <dbReference type="ARBA" id="ARBA00005384"/>
    </source>
</evidence>
<dbReference type="EMBL" id="CP118224">
    <property type="protein sequence ID" value="WMC11687.1"/>
    <property type="molecule type" value="Genomic_DNA"/>
</dbReference>
<dbReference type="GO" id="GO:0003677">
    <property type="term" value="F:DNA binding"/>
    <property type="evidence" value="ECO:0007669"/>
    <property type="project" value="UniProtKB-KW"/>
</dbReference>
<dbReference type="CDD" id="cd07377">
    <property type="entry name" value="WHTH_GntR"/>
    <property type="match status" value="1"/>
</dbReference>
<keyword evidence="9" id="KW-0378">Hydrolase</keyword>
<keyword evidence="3" id="KW-0808">Transferase</keyword>
<evidence type="ECO:0000256" key="5">
    <source>
        <dbReference type="ARBA" id="ARBA00023015"/>
    </source>
</evidence>
<evidence type="ECO:0000256" key="3">
    <source>
        <dbReference type="ARBA" id="ARBA00022679"/>
    </source>
</evidence>
<keyword evidence="7" id="KW-0804">Transcription</keyword>
<dbReference type="InterPro" id="IPR015424">
    <property type="entry name" value="PyrdxlP-dep_Trfase"/>
</dbReference>
<dbReference type="CDD" id="cd00609">
    <property type="entry name" value="AAT_like"/>
    <property type="match status" value="1"/>
</dbReference>
<dbReference type="FunFam" id="3.40.640.10:FF:000023">
    <property type="entry name" value="Transcriptional regulator, GntR family"/>
    <property type="match status" value="1"/>
</dbReference>
<dbReference type="Pfam" id="PF00392">
    <property type="entry name" value="GntR"/>
    <property type="match status" value="1"/>
</dbReference>
<gene>
    <name evidence="9" type="ORF">PU634_04810</name>
</gene>
<dbReference type="InterPro" id="IPR015422">
    <property type="entry name" value="PyrdxlP-dep_Trfase_small"/>
</dbReference>
<dbReference type="Gene3D" id="1.10.10.10">
    <property type="entry name" value="Winged helix-like DNA-binding domain superfamily/Winged helix DNA-binding domain"/>
    <property type="match status" value="1"/>
</dbReference>
<organism evidence="9 10">
    <name type="scientific">Oceanimonas pelagia</name>
    <dbReference type="NCBI Taxonomy" id="3028314"/>
    <lineage>
        <taxon>Bacteria</taxon>
        <taxon>Pseudomonadati</taxon>
        <taxon>Pseudomonadota</taxon>
        <taxon>Gammaproteobacteria</taxon>
        <taxon>Aeromonadales</taxon>
        <taxon>Aeromonadaceae</taxon>
        <taxon>Oceanimonas</taxon>
    </lineage>
</organism>
<evidence type="ECO:0000256" key="4">
    <source>
        <dbReference type="ARBA" id="ARBA00022898"/>
    </source>
</evidence>
<keyword evidence="10" id="KW-1185">Reference proteome</keyword>
<dbReference type="PANTHER" id="PTHR46577:SF2">
    <property type="entry name" value="TRANSCRIPTIONAL REGULATORY PROTEIN"/>
    <property type="match status" value="1"/>
</dbReference>
<protein>
    <submittedName>
        <fullName evidence="9">PLP-dependent aminotransferase family protein</fullName>
    </submittedName>
</protein>
<dbReference type="InterPro" id="IPR036390">
    <property type="entry name" value="WH_DNA-bd_sf"/>
</dbReference>